<organism evidence="5 6">
    <name type="scientific">Guyanagaster necrorhizus</name>
    <dbReference type="NCBI Taxonomy" id="856835"/>
    <lineage>
        <taxon>Eukaryota</taxon>
        <taxon>Fungi</taxon>
        <taxon>Dikarya</taxon>
        <taxon>Basidiomycota</taxon>
        <taxon>Agaricomycotina</taxon>
        <taxon>Agaricomycetes</taxon>
        <taxon>Agaricomycetidae</taxon>
        <taxon>Agaricales</taxon>
        <taxon>Marasmiineae</taxon>
        <taxon>Physalacriaceae</taxon>
        <taxon>Guyanagaster</taxon>
    </lineage>
</organism>
<evidence type="ECO:0000313" key="6">
    <source>
        <dbReference type="Proteomes" id="UP000812287"/>
    </source>
</evidence>
<name>A0A9P7VXM6_9AGAR</name>
<dbReference type="Pfam" id="PF08030">
    <property type="entry name" value="NAD_binding_6"/>
    <property type="match status" value="1"/>
</dbReference>
<dbReference type="InterPro" id="IPR013121">
    <property type="entry name" value="Fe_red_NAD-bd_6"/>
</dbReference>
<gene>
    <name evidence="5" type="ORF">BT62DRAFT_1003166</name>
</gene>
<reference evidence="5" key="1">
    <citation type="submission" date="2020-11" db="EMBL/GenBank/DDBJ databases">
        <title>Adaptations for nitrogen fixation in a non-lichenized fungal sporocarp promotes dispersal by wood-feeding termites.</title>
        <authorList>
            <consortium name="DOE Joint Genome Institute"/>
            <person name="Koch R.A."/>
            <person name="Yoon G."/>
            <person name="Arayal U."/>
            <person name="Lail K."/>
            <person name="Amirebrahimi M."/>
            <person name="Labutti K."/>
            <person name="Lipzen A."/>
            <person name="Riley R."/>
            <person name="Barry K."/>
            <person name="Henrissat B."/>
            <person name="Grigoriev I.V."/>
            <person name="Herr J.R."/>
            <person name="Aime M.C."/>
        </authorList>
    </citation>
    <scope>NUCLEOTIDE SEQUENCE</scope>
    <source>
        <strain evidence="5">MCA 3950</strain>
    </source>
</reference>
<dbReference type="PANTHER" id="PTHR32361">
    <property type="entry name" value="FERRIC/CUPRIC REDUCTASE TRANSMEMBRANE COMPONENT"/>
    <property type="match status" value="1"/>
</dbReference>
<dbReference type="GO" id="GO:0006879">
    <property type="term" value="P:intracellular iron ion homeostasis"/>
    <property type="evidence" value="ECO:0007669"/>
    <property type="project" value="TreeGrafter"/>
</dbReference>
<evidence type="ECO:0000259" key="4">
    <source>
        <dbReference type="Pfam" id="PF08030"/>
    </source>
</evidence>
<dbReference type="GeneID" id="66099197"/>
<evidence type="ECO:0000256" key="2">
    <source>
        <dbReference type="ARBA" id="ARBA00023002"/>
    </source>
</evidence>
<keyword evidence="6" id="KW-1185">Reference proteome</keyword>
<dbReference type="OrthoDB" id="3050950at2759"/>
<evidence type="ECO:0000256" key="1">
    <source>
        <dbReference type="ARBA" id="ARBA00022448"/>
    </source>
</evidence>
<dbReference type="InterPro" id="IPR039261">
    <property type="entry name" value="FNR_nucleotide-bd"/>
</dbReference>
<proteinExistence type="predicted"/>
<evidence type="ECO:0000313" key="5">
    <source>
        <dbReference type="EMBL" id="KAG7448452.1"/>
    </source>
</evidence>
<dbReference type="PANTHER" id="PTHR32361:SF9">
    <property type="entry name" value="FERRIC REDUCTASE TRANSMEMBRANE COMPONENT 3-RELATED"/>
    <property type="match status" value="1"/>
</dbReference>
<dbReference type="RefSeq" id="XP_043041952.1">
    <property type="nucleotide sequence ID" value="XM_043176910.1"/>
</dbReference>
<evidence type="ECO:0000256" key="3">
    <source>
        <dbReference type="SAM" id="MobiDB-lite"/>
    </source>
</evidence>
<dbReference type="GO" id="GO:0000293">
    <property type="term" value="F:ferric-chelate reductase activity"/>
    <property type="evidence" value="ECO:0007669"/>
    <property type="project" value="TreeGrafter"/>
</dbReference>
<dbReference type="Proteomes" id="UP000812287">
    <property type="component" value="Unassembled WGS sequence"/>
</dbReference>
<protein>
    <recommendedName>
        <fullName evidence="4">Ferric reductase NAD binding domain-containing protein</fullName>
    </recommendedName>
</protein>
<keyword evidence="2" id="KW-0560">Oxidoreductase</keyword>
<accession>A0A9P7VXM6</accession>
<dbReference type="AlphaFoldDB" id="A0A9P7VXM6"/>
<dbReference type="GO" id="GO:0006826">
    <property type="term" value="P:iron ion transport"/>
    <property type="evidence" value="ECO:0007669"/>
    <property type="project" value="TreeGrafter"/>
</dbReference>
<sequence length="399" mass="44578">MSFDARDSANQFPDVIVAAQKPDPDRLRCSRFALSFSLSGVHIYPHVETHVEGCCCCCSWTNFTPTTPSMRVMKSLRSFILFLLHKRFTFLLGPRSFRIFGPYVSFHLPPSRLSAATPRLTFCLPCASKWSSPCFSVGFRDSVYLTIPDIFLLQALPFTISGVKTIDGEENLVFLIRIRDGLTRRLLDKAQDGYKGILTFLGGSGVAFTLPLLVNVLRSYTMDYGLLHDDLDSISNVQVDIHIYITEIAQEAEGEWDDNSVNTDPEEKAEDLPTSSQAGVSDPLISPFVTIRKRQRPDLTDIIHRELNACSGGTISINVCGTIALAEAVRSTLRKPRCMDIMKGEPSVVLYVEAFGNAWQVLVAVGKGSNLAYIDYILRRLIRHIMQQVNGYLNVYNYG</sequence>
<dbReference type="InterPro" id="IPR051410">
    <property type="entry name" value="Ferric/Cupric_Reductase"/>
</dbReference>
<feature type="region of interest" description="Disordered" evidence="3">
    <location>
        <begin position="254"/>
        <end position="278"/>
    </location>
</feature>
<dbReference type="EMBL" id="MU250529">
    <property type="protein sequence ID" value="KAG7448452.1"/>
    <property type="molecule type" value="Genomic_DNA"/>
</dbReference>
<dbReference type="GO" id="GO:0005886">
    <property type="term" value="C:plasma membrane"/>
    <property type="evidence" value="ECO:0007669"/>
    <property type="project" value="TreeGrafter"/>
</dbReference>
<comment type="caution">
    <text evidence="5">The sequence shown here is derived from an EMBL/GenBank/DDBJ whole genome shotgun (WGS) entry which is preliminary data.</text>
</comment>
<feature type="domain" description="Ferric reductase NAD binding" evidence="4">
    <location>
        <begin position="235"/>
        <end position="332"/>
    </location>
</feature>
<keyword evidence="1" id="KW-0813">Transport</keyword>
<dbReference type="Gene3D" id="3.40.50.80">
    <property type="entry name" value="Nucleotide-binding domain of ferredoxin-NADP reductase (FNR) module"/>
    <property type="match status" value="1"/>
</dbReference>
<dbReference type="GO" id="GO:0015677">
    <property type="term" value="P:copper ion import"/>
    <property type="evidence" value="ECO:0007669"/>
    <property type="project" value="TreeGrafter"/>
</dbReference>